<keyword evidence="1" id="KW-0175">Coiled coil</keyword>
<gene>
    <name evidence="2" type="ORF">PMAYCL1PPCAC_20326</name>
</gene>
<dbReference type="PANTHER" id="PTHR11851">
    <property type="entry name" value="METALLOPROTEASE"/>
    <property type="match status" value="1"/>
</dbReference>
<dbReference type="SUPFAM" id="SSF63411">
    <property type="entry name" value="LuxS/MPP-like metallohydrolase"/>
    <property type="match status" value="2"/>
</dbReference>
<accession>A0AAN5I434</accession>
<evidence type="ECO:0000313" key="3">
    <source>
        <dbReference type="Proteomes" id="UP001328107"/>
    </source>
</evidence>
<dbReference type="Gene3D" id="3.30.830.10">
    <property type="entry name" value="Metalloenzyme, LuxS/M16 peptidase-like"/>
    <property type="match status" value="2"/>
</dbReference>
<organism evidence="2 3">
    <name type="scientific">Pristionchus mayeri</name>
    <dbReference type="NCBI Taxonomy" id="1317129"/>
    <lineage>
        <taxon>Eukaryota</taxon>
        <taxon>Metazoa</taxon>
        <taxon>Ecdysozoa</taxon>
        <taxon>Nematoda</taxon>
        <taxon>Chromadorea</taxon>
        <taxon>Rhabditida</taxon>
        <taxon>Rhabditina</taxon>
        <taxon>Diplogasteromorpha</taxon>
        <taxon>Diplogasteroidea</taxon>
        <taxon>Neodiplogasteridae</taxon>
        <taxon>Pristionchus</taxon>
    </lineage>
</organism>
<dbReference type="GO" id="GO:0005739">
    <property type="term" value="C:mitochondrion"/>
    <property type="evidence" value="ECO:0007669"/>
    <property type="project" value="TreeGrafter"/>
</dbReference>
<feature type="coiled-coil region" evidence="1">
    <location>
        <begin position="338"/>
        <end position="365"/>
    </location>
</feature>
<evidence type="ECO:0000313" key="2">
    <source>
        <dbReference type="EMBL" id="GMR50131.1"/>
    </source>
</evidence>
<proteinExistence type="predicted"/>
<dbReference type="InterPro" id="IPR050361">
    <property type="entry name" value="MPP/UQCRC_Complex"/>
</dbReference>
<comment type="caution">
    <text evidence="2">The sequence shown here is derived from an EMBL/GenBank/DDBJ whole genome shotgun (WGS) entry which is preliminary data.</text>
</comment>
<name>A0AAN5I434_9BILA</name>
<reference evidence="3" key="1">
    <citation type="submission" date="2022-10" db="EMBL/GenBank/DDBJ databases">
        <title>Genome assembly of Pristionchus species.</title>
        <authorList>
            <person name="Yoshida K."/>
            <person name="Sommer R.J."/>
        </authorList>
    </citation>
    <scope>NUCLEOTIDE SEQUENCE [LARGE SCALE GENOMIC DNA]</scope>
    <source>
        <strain evidence="3">RS5460</strain>
    </source>
</reference>
<feature type="non-terminal residue" evidence="2">
    <location>
        <position position="1"/>
    </location>
</feature>
<keyword evidence="3" id="KW-1185">Reference proteome</keyword>
<dbReference type="GO" id="GO:0046872">
    <property type="term" value="F:metal ion binding"/>
    <property type="evidence" value="ECO:0007669"/>
    <property type="project" value="InterPro"/>
</dbReference>
<evidence type="ECO:0000256" key="1">
    <source>
        <dbReference type="SAM" id="Coils"/>
    </source>
</evidence>
<protein>
    <submittedName>
        <fullName evidence="2">Uncharacterized protein</fullName>
    </submittedName>
</protein>
<dbReference type="Proteomes" id="UP001328107">
    <property type="component" value="Unassembled WGS sequence"/>
</dbReference>
<dbReference type="EMBL" id="BTRK01000004">
    <property type="protein sequence ID" value="GMR50131.1"/>
    <property type="molecule type" value="Genomic_DNA"/>
</dbReference>
<dbReference type="PANTHER" id="PTHR11851:SF226">
    <property type="entry name" value="CYTOCHROME B-C1 COMPLEX SUBUNIT 2, MITOCHONDRIAL"/>
    <property type="match status" value="1"/>
</dbReference>
<dbReference type="InterPro" id="IPR011249">
    <property type="entry name" value="Metalloenz_LuxS/M16"/>
</dbReference>
<sequence length="431" mass="47278">SMLFRAAVRRVHTIGSNAPLLVKEQLTKLPSGLVVASAEHSLRPPRTDWSHLGLTYRAGTRYQTEQQVGLASLVRANMRRVLEKTMNEHTVAEYDVDSFCVPDFLGIRLSMPRCHSQLALNVLGDVVSFNDCQVDELSKPIAVDQPRVRAPRSFIEHGLRRVAFRGSLSDPTVSRFERQKYFGDDIRDFASTNLVANRAVLYGVNVEHDDLCTFGEAKVPESTEPAPSVPRSLYVGGEWRRKSELESAYVAIGGEGAAYEDVSALAVQSVLMATLGSCYVDADGQFTVEGALAGLAKYNPQTIYCHSKAFEGAGIVTVHMEASPAHIWKVVRAVLQTLKNFEVNLDDFEEVKQRVKSKIASAEAERHPAAAATRRTKQILVGRETTVADAIDNVTVAQVQAAAAKAASHISIAAFGNIDDVPRRGELRRTY</sequence>
<dbReference type="AlphaFoldDB" id="A0AAN5I434"/>